<dbReference type="Proteomes" id="UP001215598">
    <property type="component" value="Unassembled WGS sequence"/>
</dbReference>
<evidence type="ECO:0000256" key="1">
    <source>
        <dbReference type="SAM" id="MobiDB-lite"/>
    </source>
</evidence>
<feature type="region of interest" description="Disordered" evidence="1">
    <location>
        <begin position="158"/>
        <end position="177"/>
    </location>
</feature>
<protein>
    <submittedName>
        <fullName evidence="2">Uncharacterized protein</fullName>
    </submittedName>
</protein>
<name>A0AAD7HCV0_9AGAR</name>
<accession>A0AAD7HCV0</accession>
<comment type="caution">
    <text evidence="2">The sequence shown here is derived from an EMBL/GenBank/DDBJ whole genome shotgun (WGS) entry which is preliminary data.</text>
</comment>
<organism evidence="2 3">
    <name type="scientific">Mycena metata</name>
    <dbReference type="NCBI Taxonomy" id="1033252"/>
    <lineage>
        <taxon>Eukaryota</taxon>
        <taxon>Fungi</taxon>
        <taxon>Dikarya</taxon>
        <taxon>Basidiomycota</taxon>
        <taxon>Agaricomycotina</taxon>
        <taxon>Agaricomycetes</taxon>
        <taxon>Agaricomycetidae</taxon>
        <taxon>Agaricales</taxon>
        <taxon>Marasmiineae</taxon>
        <taxon>Mycenaceae</taxon>
        <taxon>Mycena</taxon>
    </lineage>
</organism>
<evidence type="ECO:0000313" key="2">
    <source>
        <dbReference type="EMBL" id="KAJ7717341.1"/>
    </source>
</evidence>
<feature type="region of interest" description="Disordered" evidence="1">
    <location>
        <begin position="105"/>
        <end position="137"/>
    </location>
</feature>
<proteinExistence type="predicted"/>
<sequence>MIDRIALLVPCLRATFDALACIAFLVEFNRIQKSVMHSNLISELCREETQELIIIFAIMAMEAVFVQMPSVRAHARNYIAPFVDSLTALLATRFTMGAVARRARADAQDSSDESSHASARPSLAPPHPVSPVHGEDGPQSLPAPVLFTLFPDWPPQTLELQDDSSSSLGSDSTAISSTWSLEDGPRDFAVARRAVPCHRGGCVGVSRREAGVS</sequence>
<reference evidence="2" key="1">
    <citation type="submission" date="2023-03" db="EMBL/GenBank/DDBJ databases">
        <title>Massive genome expansion in bonnet fungi (Mycena s.s.) driven by repeated elements and novel gene families across ecological guilds.</title>
        <authorList>
            <consortium name="Lawrence Berkeley National Laboratory"/>
            <person name="Harder C.B."/>
            <person name="Miyauchi S."/>
            <person name="Viragh M."/>
            <person name="Kuo A."/>
            <person name="Thoen E."/>
            <person name="Andreopoulos B."/>
            <person name="Lu D."/>
            <person name="Skrede I."/>
            <person name="Drula E."/>
            <person name="Henrissat B."/>
            <person name="Morin E."/>
            <person name="Kohler A."/>
            <person name="Barry K."/>
            <person name="LaButti K."/>
            <person name="Morin E."/>
            <person name="Salamov A."/>
            <person name="Lipzen A."/>
            <person name="Mereny Z."/>
            <person name="Hegedus B."/>
            <person name="Baldrian P."/>
            <person name="Stursova M."/>
            <person name="Weitz H."/>
            <person name="Taylor A."/>
            <person name="Grigoriev I.V."/>
            <person name="Nagy L.G."/>
            <person name="Martin F."/>
            <person name="Kauserud H."/>
        </authorList>
    </citation>
    <scope>NUCLEOTIDE SEQUENCE</scope>
    <source>
        <strain evidence="2">CBHHK182m</strain>
    </source>
</reference>
<dbReference type="AlphaFoldDB" id="A0AAD7HCV0"/>
<keyword evidence="3" id="KW-1185">Reference proteome</keyword>
<evidence type="ECO:0000313" key="3">
    <source>
        <dbReference type="Proteomes" id="UP001215598"/>
    </source>
</evidence>
<gene>
    <name evidence="2" type="ORF">B0H16DRAFT_1611492</name>
</gene>
<dbReference type="EMBL" id="JARKIB010000278">
    <property type="protein sequence ID" value="KAJ7717341.1"/>
    <property type="molecule type" value="Genomic_DNA"/>
</dbReference>